<dbReference type="Proteomes" id="UP001555100">
    <property type="component" value="Unassembled WGS sequence"/>
</dbReference>
<evidence type="ECO:0000313" key="6">
    <source>
        <dbReference type="Proteomes" id="UP001555100"/>
    </source>
</evidence>
<evidence type="ECO:0000256" key="1">
    <source>
        <dbReference type="SAM" id="Phobius"/>
    </source>
</evidence>
<dbReference type="InterPro" id="IPR025646">
    <property type="entry name" value="DUF4350"/>
</dbReference>
<feature type="transmembrane region" description="Helical" evidence="1">
    <location>
        <begin position="7"/>
        <end position="27"/>
    </location>
</feature>
<evidence type="ECO:0000313" key="3">
    <source>
        <dbReference type="EMBL" id="AZR06626.1"/>
    </source>
</evidence>
<dbReference type="AlphaFoldDB" id="A0A3Q9GFL8"/>
<gene>
    <name evidence="3" type="ORF">EBQ10_04490</name>
    <name evidence="4" type="ORF">V3M73_01430</name>
</gene>
<keyword evidence="1" id="KW-0472">Membrane</keyword>
<evidence type="ECO:0000259" key="2">
    <source>
        <dbReference type="Pfam" id="PF14258"/>
    </source>
</evidence>
<proteinExistence type="predicted"/>
<reference evidence="4 6" key="2">
    <citation type="submission" date="2024-01" db="EMBL/GenBank/DDBJ databases">
        <title>Genomic analysis and antimicrobial resistance profiles of Trueperella pyogenes isolated from domestic and wild animals.</title>
        <authorList>
            <person name="Magossi G."/>
            <person name="Gzyl K.E."/>
            <person name="Holman D.B."/>
            <person name="Amat S."/>
        </authorList>
    </citation>
    <scope>NUCLEOTIDE SEQUENCE [LARGE SCALE GENOMIC DNA]</scope>
    <source>
        <strain evidence="4 6">1494</strain>
    </source>
</reference>
<feature type="domain" description="DUF4350" evidence="2">
    <location>
        <begin position="39"/>
        <end position="203"/>
    </location>
</feature>
<feature type="transmembrane region" description="Helical" evidence="1">
    <location>
        <begin position="233"/>
        <end position="251"/>
    </location>
</feature>
<dbReference type="Proteomes" id="UP000275951">
    <property type="component" value="Chromosome"/>
</dbReference>
<accession>A0A3Q9GFL8</accession>
<keyword evidence="1" id="KW-1133">Transmembrane helix</keyword>
<dbReference type="EMBL" id="JBAGNM010000001">
    <property type="protein sequence ID" value="MEW6953690.1"/>
    <property type="molecule type" value="Genomic_DNA"/>
</dbReference>
<evidence type="ECO:0000313" key="4">
    <source>
        <dbReference type="EMBL" id="MEW6953690.1"/>
    </source>
</evidence>
<keyword evidence="6" id="KW-1185">Reference proteome</keyword>
<sequence>MRTPTSARTGIALSLIAIVAIAIIFLVKVPQDGSPYSPTSTGATGTRALTTILSDHGVEVAEVGPGEAAQLADETTTLVIDPNYHATPADSRRLIDSRARIVILERSTPYQDFGITGYVDSFPSLPAVANCSDPDAAEAHSISPVSAYFVPDNHADVTGCFPQLGGYGWVQLAHNPRISFIPDPRFLTNEFLAADGNAAFALRKLGTQPTLLWVTGSSADHTRPHRWTGLPEWFFPLLVSLVLTLGWWTVYRGRRFGKLVAEPMPVVVPASEADSGRARLYHRGKDVAHAALALRTGTISRVARGRLAPNASRGVVVDFLARASGRPQDAIDDLFYSTPTTERELIELASQLDQFEREINDR</sequence>
<organism evidence="3 5">
    <name type="scientific">Trueperella pyogenes</name>
    <dbReference type="NCBI Taxonomy" id="1661"/>
    <lineage>
        <taxon>Bacteria</taxon>
        <taxon>Bacillati</taxon>
        <taxon>Actinomycetota</taxon>
        <taxon>Actinomycetes</taxon>
        <taxon>Actinomycetales</taxon>
        <taxon>Actinomycetaceae</taxon>
        <taxon>Trueperella</taxon>
    </lineage>
</organism>
<dbReference type="RefSeq" id="WP_126920021.1">
    <property type="nucleotide sequence ID" value="NZ_CP033905.1"/>
</dbReference>
<keyword evidence="1" id="KW-0812">Transmembrane</keyword>
<dbReference type="EMBL" id="CP033905">
    <property type="protein sequence ID" value="AZR06626.1"/>
    <property type="molecule type" value="Genomic_DNA"/>
</dbReference>
<name>A0A3Q9GFL8_9ACTO</name>
<reference evidence="3 5" key="1">
    <citation type="submission" date="2018-11" db="EMBL/GenBank/DDBJ databases">
        <title>Multidrug-resistant genes are associated with an 42-kb island TGI1 carrying a complex class 1 integron in a Trueperella pyogenes.</title>
        <authorList>
            <person name="Dong W."/>
        </authorList>
    </citation>
    <scope>NUCLEOTIDE SEQUENCE [LARGE SCALE GENOMIC DNA]</scope>
    <source>
        <strain evidence="3 5">TP4</strain>
    </source>
</reference>
<dbReference type="Pfam" id="PF14258">
    <property type="entry name" value="DUF4350"/>
    <property type="match status" value="1"/>
</dbReference>
<protein>
    <submittedName>
        <fullName evidence="3">DUF4350 domain-containing protein</fullName>
    </submittedName>
</protein>
<evidence type="ECO:0000313" key="5">
    <source>
        <dbReference type="Proteomes" id="UP000275951"/>
    </source>
</evidence>